<feature type="region of interest" description="Disordered" evidence="1">
    <location>
        <begin position="50"/>
        <end position="92"/>
    </location>
</feature>
<dbReference type="WBParaSite" id="PDA_v2.g22987.t1">
    <property type="protein sequence ID" value="PDA_v2.g22987.t1"/>
    <property type="gene ID" value="PDA_v2.g22987"/>
</dbReference>
<keyword evidence="2" id="KW-0812">Transmembrane</keyword>
<evidence type="ECO:0000256" key="2">
    <source>
        <dbReference type="SAM" id="Phobius"/>
    </source>
</evidence>
<dbReference type="Proteomes" id="UP000887578">
    <property type="component" value="Unplaced"/>
</dbReference>
<feature type="compositionally biased region" description="Polar residues" evidence="1">
    <location>
        <begin position="57"/>
        <end position="71"/>
    </location>
</feature>
<dbReference type="AlphaFoldDB" id="A0A914Q762"/>
<feature type="transmembrane region" description="Helical" evidence="2">
    <location>
        <begin position="107"/>
        <end position="129"/>
    </location>
</feature>
<keyword evidence="3" id="KW-1185">Reference proteome</keyword>
<keyword evidence="2" id="KW-1133">Transmembrane helix</keyword>
<proteinExistence type="predicted"/>
<feature type="compositionally biased region" description="Acidic residues" evidence="1">
    <location>
        <begin position="74"/>
        <end position="88"/>
    </location>
</feature>
<sequence>MNQINSQVDEEPDFSVFQEPPNVQSFVASPLPSTSASRVFNRLRCGSRINKRRSKQITDSDIPSLPNTQSTNDENFDDDNDGPDDVFDDFSPAPVITEKKEKSLTRWIFEEILAFIICLIYLAGFNVLLKTFL</sequence>
<reference evidence="4" key="1">
    <citation type="submission" date="2022-11" db="UniProtKB">
        <authorList>
            <consortium name="WormBaseParasite"/>
        </authorList>
    </citation>
    <scope>IDENTIFICATION</scope>
</reference>
<evidence type="ECO:0000256" key="1">
    <source>
        <dbReference type="SAM" id="MobiDB-lite"/>
    </source>
</evidence>
<name>A0A914Q762_9BILA</name>
<evidence type="ECO:0000313" key="4">
    <source>
        <dbReference type="WBParaSite" id="PDA_v2.g22987.t1"/>
    </source>
</evidence>
<protein>
    <submittedName>
        <fullName evidence="4">Uncharacterized protein</fullName>
    </submittedName>
</protein>
<organism evidence="3 4">
    <name type="scientific">Panagrolaimus davidi</name>
    <dbReference type="NCBI Taxonomy" id="227884"/>
    <lineage>
        <taxon>Eukaryota</taxon>
        <taxon>Metazoa</taxon>
        <taxon>Ecdysozoa</taxon>
        <taxon>Nematoda</taxon>
        <taxon>Chromadorea</taxon>
        <taxon>Rhabditida</taxon>
        <taxon>Tylenchina</taxon>
        <taxon>Panagrolaimomorpha</taxon>
        <taxon>Panagrolaimoidea</taxon>
        <taxon>Panagrolaimidae</taxon>
        <taxon>Panagrolaimus</taxon>
    </lineage>
</organism>
<keyword evidence="2" id="KW-0472">Membrane</keyword>
<accession>A0A914Q762</accession>
<evidence type="ECO:0000313" key="3">
    <source>
        <dbReference type="Proteomes" id="UP000887578"/>
    </source>
</evidence>